<dbReference type="InterPro" id="IPR005467">
    <property type="entry name" value="His_kinase_dom"/>
</dbReference>
<dbReference type="GO" id="GO:0000160">
    <property type="term" value="P:phosphorelay signal transduction system"/>
    <property type="evidence" value="ECO:0007669"/>
    <property type="project" value="UniProtKB-KW"/>
</dbReference>
<dbReference type="EC" id="2.7.13.3" evidence="2"/>
<dbReference type="AlphaFoldDB" id="A0A7X5N1S8"/>
<accession>A0A7X5N1S8</accession>
<dbReference type="SMART" id="SM00387">
    <property type="entry name" value="HATPase_c"/>
    <property type="match status" value="1"/>
</dbReference>
<keyword evidence="3" id="KW-0808">Transferase</keyword>
<proteinExistence type="predicted"/>
<protein>
    <recommendedName>
        <fullName evidence="2">histidine kinase</fullName>
        <ecNumber evidence="2">2.7.13.3</ecNumber>
    </recommendedName>
</protein>
<dbReference type="PRINTS" id="PR00344">
    <property type="entry name" value="BCTRLSENSOR"/>
</dbReference>
<feature type="non-terminal residue" evidence="7">
    <location>
        <position position="1"/>
    </location>
</feature>
<comment type="catalytic activity">
    <reaction evidence="1">
        <text>ATP + protein L-histidine = ADP + protein N-phospho-L-histidine.</text>
        <dbReference type="EC" id="2.7.13.3"/>
    </reaction>
</comment>
<evidence type="ECO:0000256" key="1">
    <source>
        <dbReference type="ARBA" id="ARBA00000085"/>
    </source>
</evidence>
<reference evidence="7 8" key="1">
    <citation type="submission" date="2019-11" db="EMBL/GenBank/DDBJ databases">
        <title>Genome-resolved metagenomics to study the prevalence of co-infection and intraspecific heterogeneity among plant pathogen metapopulations.</title>
        <authorList>
            <person name="Newberry E."/>
            <person name="Bhandari R."/>
            <person name="Kemble J."/>
            <person name="Sikora E."/>
            <person name="Potnis N."/>
        </authorList>
    </citation>
    <scope>NUCLEOTIDE SEQUENCE [LARGE SCALE GENOMIC DNA]</scope>
    <source>
        <strain evidence="7">Xp_Tom_Tuscaloosa_18b</strain>
    </source>
</reference>
<dbReference type="Pfam" id="PF02518">
    <property type="entry name" value="HATPase_c"/>
    <property type="match status" value="1"/>
</dbReference>
<dbReference type="InterPro" id="IPR050482">
    <property type="entry name" value="Sensor_HK_TwoCompSys"/>
</dbReference>
<feature type="domain" description="Histidine kinase" evidence="6">
    <location>
        <begin position="1"/>
        <end position="115"/>
    </location>
</feature>
<dbReference type="PROSITE" id="PS50109">
    <property type="entry name" value="HIS_KIN"/>
    <property type="match status" value="1"/>
</dbReference>
<keyword evidence="5" id="KW-0902">Two-component regulatory system</keyword>
<evidence type="ECO:0000256" key="2">
    <source>
        <dbReference type="ARBA" id="ARBA00012438"/>
    </source>
</evidence>
<organism evidence="7 8">
    <name type="scientific">Xanthomonas perforans</name>
    <dbReference type="NCBI Taxonomy" id="442694"/>
    <lineage>
        <taxon>Bacteria</taxon>
        <taxon>Pseudomonadati</taxon>
        <taxon>Pseudomonadota</taxon>
        <taxon>Gammaproteobacteria</taxon>
        <taxon>Lysobacterales</taxon>
        <taxon>Lysobacteraceae</taxon>
        <taxon>Xanthomonas</taxon>
    </lineage>
</organism>
<evidence type="ECO:0000313" key="7">
    <source>
        <dbReference type="EMBL" id="NEL79901.1"/>
    </source>
</evidence>
<dbReference type="PANTHER" id="PTHR24421">
    <property type="entry name" value="NITRATE/NITRITE SENSOR PROTEIN NARX-RELATED"/>
    <property type="match status" value="1"/>
</dbReference>
<evidence type="ECO:0000256" key="3">
    <source>
        <dbReference type="ARBA" id="ARBA00022679"/>
    </source>
</evidence>
<keyword evidence="4 7" id="KW-0418">Kinase</keyword>
<comment type="caution">
    <text evidence="7">The sequence shown here is derived from an EMBL/GenBank/DDBJ whole genome shotgun (WGS) entry which is preliminary data.</text>
</comment>
<dbReference type="EMBL" id="JAAGYU010001057">
    <property type="protein sequence ID" value="NEL79901.1"/>
    <property type="molecule type" value="Genomic_DNA"/>
</dbReference>
<gene>
    <name evidence="7" type="ORF">G3W61_27120</name>
</gene>
<name>A0A7X5N1S8_XANPE</name>
<dbReference type="CDD" id="cd16917">
    <property type="entry name" value="HATPase_UhpB-NarQ-NarX-like"/>
    <property type="match status" value="1"/>
</dbReference>
<dbReference type="InterPro" id="IPR036890">
    <property type="entry name" value="HATPase_C_sf"/>
</dbReference>
<dbReference type="Gene3D" id="3.30.565.10">
    <property type="entry name" value="Histidine kinase-like ATPase, C-terminal domain"/>
    <property type="match status" value="1"/>
</dbReference>
<evidence type="ECO:0000313" key="8">
    <source>
        <dbReference type="Proteomes" id="UP000471082"/>
    </source>
</evidence>
<sequence length="116" mass="11788">GIEVAVDVAREAALPMDAQTALLRIAQGALANVAQHARAGRVGIRLDASDDAVRLRVADDGYGFDPRGAAVGASGTDSFGLRAMRERVDQLGGRLDLVSAPGAGTIITVTLPVGAP</sequence>
<evidence type="ECO:0000256" key="4">
    <source>
        <dbReference type="ARBA" id="ARBA00022777"/>
    </source>
</evidence>
<dbReference type="GO" id="GO:0004673">
    <property type="term" value="F:protein histidine kinase activity"/>
    <property type="evidence" value="ECO:0007669"/>
    <property type="project" value="UniProtKB-EC"/>
</dbReference>
<dbReference type="SUPFAM" id="SSF55874">
    <property type="entry name" value="ATPase domain of HSP90 chaperone/DNA topoisomerase II/histidine kinase"/>
    <property type="match status" value="1"/>
</dbReference>
<evidence type="ECO:0000256" key="5">
    <source>
        <dbReference type="ARBA" id="ARBA00023012"/>
    </source>
</evidence>
<dbReference type="InterPro" id="IPR003594">
    <property type="entry name" value="HATPase_dom"/>
</dbReference>
<dbReference type="Proteomes" id="UP000471082">
    <property type="component" value="Unassembled WGS sequence"/>
</dbReference>
<dbReference type="InterPro" id="IPR004358">
    <property type="entry name" value="Sig_transdc_His_kin-like_C"/>
</dbReference>
<evidence type="ECO:0000259" key="6">
    <source>
        <dbReference type="PROSITE" id="PS50109"/>
    </source>
</evidence>